<feature type="transmembrane region" description="Helical" evidence="8">
    <location>
        <begin position="403"/>
        <end position="423"/>
    </location>
</feature>
<feature type="transmembrane region" description="Helical" evidence="8">
    <location>
        <begin position="58"/>
        <end position="82"/>
    </location>
</feature>
<dbReference type="PATRIC" id="fig|2033.7.peg.1805"/>
<protein>
    <recommendedName>
        <fullName evidence="11">Murein biosynthesis integral membrane protein MurJ</fullName>
    </recommendedName>
</protein>
<keyword evidence="4" id="KW-0133">Cell shape</keyword>
<feature type="transmembrane region" description="Helical" evidence="8">
    <location>
        <begin position="341"/>
        <end position="363"/>
    </location>
</feature>
<dbReference type="PANTHER" id="PTHR47019:SF1">
    <property type="entry name" value="LIPID II FLIPPASE MURJ"/>
    <property type="match status" value="1"/>
</dbReference>
<dbReference type="InterPro" id="IPR004268">
    <property type="entry name" value="MurJ"/>
</dbReference>
<feature type="transmembrane region" description="Helical" evidence="8">
    <location>
        <begin position="256"/>
        <end position="281"/>
    </location>
</feature>
<evidence type="ECO:0000256" key="5">
    <source>
        <dbReference type="ARBA" id="ARBA00022984"/>
    </source>
</evidence>
<dbReference type="GO" id="GO:0005886">
    <property type="term" value="C:plasma membrane"/>
    <property type="evidence" value="ECO:0007669"/>
    <property type="project" value="UniProtKB-SubCell"/>
</dbReference>
<comment type="caution">
    <text evidence="9">The sequence shown here is derived from an EMBL/GenBank/DDBJ whole genome shotgun (WGS) entry which is preliminary data.</text>
</comment>
<dbReference type="EMBL" id="LDRV01000033">
    <property type="protein sequence ID" value="KTS13185.1"/>
    <property type="molecule type" value="Genomic_DNA"/>
</dbReference>
<dbReference type="Pfam" id="PF03023">
    <property type="entry name" value="MurJ"/>
    <property type="match status" value="1"/>
</dbReference>
<evidence type="ECO:0000256" key="3">
    <source>
        <dbReference type="ARBA" id="ARBA00022692"/>
    </source>
</evidence>
<organism evidence="9 10">
    <name type="scientific">Microbacterium testaceum</name>
    <name type="common">Aureobacterium testaceum</name>
    <name type="synonym">Brevibacterium testaceum</name>
    <dbReference type="NCBI Taxonomy" id="2033"/>
    <lineage>
        <taxon>Bacteria</taxon>
        <taxon>Bacillati</taxon>
        <taxon>Actinomycetota</taxon>
        <taxon>Actinomycetes</taxon>
        <taxon>Micrococcales</taxon>
        <taxon>Microbacteriaceae</taxon>
        <taxon>Microbacterium</taxon>
    </lineage>
</organism>
<evidence type="ECO:0008006" key="11">
    <source>
        <dbReference type="Google" id="ProtNLM"/>
    </source>
</evidence>
<dbReference type="GO" id="GO:0015648">
    <property type="term" value="F:lipid-linked peptidoglycan transporter activity"/>
    <property type="evidence" value="ECO:0007669"/>
    <property type="project" value="TreeGrafter"/>
</dbReference>
<dbReference type="InterPro" id="IPR051050">
    <property type="entry name" value="Lipid_II_flippase_MurJ/MviN"/>
</dbReference>
<evidence type="ECO:0000256" key="6">
    <source>
        <dbReference type="ARBA" id="ARBA00022989"/>
    </source>
</evidence>
<feature type="transmembrane region" description="Helical" evidence="8">
    <location>
        <begin position="444"/>
        <end position="465"/>
    </location>
</feature>
<dbReference type="AlphaFoldDB" id="A0A147F9L6"/>
<evidence type="ECO:0000313" key="10">
    <source>
        <dbReference type="Proteomes" id="UP000072189"/>
    </source>
</evidence>
<keyword evidence="5" id="KW-0573">Peptidoglycan synthesis</keyword>
<evidence type="ECO:0000256" key="4">
    <source>
        <dbReference type="ARBA" id="ARBA00022960"/>
    </source>
</evidence>
<dbReference type="GO" id="GO:0008360">
    <property type="term" value="P:regulation of cell shape"/>
    <property type="evidence" value="ECO:0007669"/>
    <property type="project" value="UniProtKB-KW"/>
</dbReference>
<feature type="transmembrane region" description="Helical" evidence="8">
    <location>
        <begin position="215"/>
        <end position="236"/>
    </location>
</feature>
<feature type="transmembrane region" description="Helical" evidence="8">
    <location>
        <begin position="302"/>
        <end position="329"/>
    </location>
</feature>
<dbReference type="GO" id="GO:0034204">
    <property type="term" value="P:lipid translocation"/>
    <property type="evidence" value="ECO:0007669"/>
    <property type="project" value="TreeGrafter"/>
</dbReference>
<sequence length="508" mass="53648">MLAAAIGTALVADAYNVANNVPNMLYIMLGGGAIATVFVPQITRLAKDSQRRADEYSSLLLVAVTVVGLVLVGILIVATPLLISAFGGEAWDDAQRGLATTLSYWCLPQIVFYALYSVQTQILNSRGKFIAAAWVSSANSLTVLATCVPILLMGVVQANDPASVSAVDVTLLGAGALGGTIAQSALLAVVAMRSGFRLRLPRQLRGLGLRRTRDIGSWTLAASLCYQISNLVVVGVTARAGAEAAAVGEDGRGYSVYYYAFTLVTLIQSVLIATFGNILLARMAQHRASESREAATQELDVTVTRAASLVVPISGAFVALGVPLGGVLFARGNTSLESAMAIGISIVILGIGLVPYTLHMLLVRAFYAYMLPRPPMVSAVVVNGVWIVGAIASQFLAPPGVRAWIVAGVFVLAYWIDFPLKFRRLRTQLDFRPSDSAVSGARKLVVAGVVSTAVVGIAVLASSFVWPPSTVLLVTQLLVGGALFAVVYLVMTRRSEVSPLAVLRWLKR</sequence>
<feature type="transmembrane region" description="Helical" evidence="8">
    <location>
        <begin position="172"/>
        <end position="194"/>
    </location>
</feature>
<feature type="transmembrane region" description="Helical" evidence="8">
    <location>
        <begin position="375"/>
        <end position="397"/>
    </location>
</feature>
<dbReference type="GO" id="GO:0009252">
    <property type="term" value="P:peptidoglycan biosynthetic process"/>
    <property type="evidence" value="ECO:0007669"/>
    <property type="project" value="UniProtKB-KW"/>
</dbReference>
<feature type="transmembrane region" description="Helical" evidence="8">
    <location>
        <begin position="471"/>
        <end position="491"/>
    </location>
</feature>
<keyword evidence="6 8" id="KW-1133">Transmembrane helix</keyword>
<keyword evidence="2" id="KW-1003">Cell membrane</keyword>
<keyword evidence="3 8" id="KW-0812">Transmembrane</keyword>
<evidence type="ECO:0000256" key="8">
    <source>
        <dbReference type="SAM" id="Phobius"/>
    </source>
</evidence>
<dbReference type="PANTHER" id="PTHR47019">
    <property type="entry name" value="LIPID II FLIPPASE MURJ"/>
    <property type="match status" value="1"/>
</dbReference>
<evidence type="ECO:0000256" key="7">
    <source>
        <dbReference type="ARBA" id="ARBA00023136"/>
    </source>
</evidence>
<evidence type="ECO:0000313" key="9">
    <source>
        <dbReference type="EMBL" id="KTS13185.1"/>
    </source>
</evidence>
<accession>A0A147F9L6</accession>
<comment type="subcellular location">
    <subcellularLocation>
        <location evidence="1">Cell membrane</location>
        <topology evidence="1">Multi-pass membrane protein</topology>
    </subcellularLocation>
</comment>
<gene>
    <name evidence="9" type="ORF">RSA3_06025</name>
</gene>
<feature type="transmembrane region" description="Helical" evidence="8">
    <location>
        <begin position="24"/>
        <end position="46"/>
    </location>
</feature>
<evidence type="ECO:0000256" key="1">
    <source>
        <dbReference type="ARBA" id="ARBA00004651"/>
    </source>
</evidence>
<dbReference type="Proteomes" id="UP000072189">
    <property type="component" value="Unassembled WGS sequence"/>
</dbReference>
<reference evidence="9 10" key="1">
    <citation type="journal article" date="2016" name="Front. Microbiol.">
        <title>Genomic Resource of Rice Seed Associated Bacteria.</title>
        <authorList>
            <person name="Midha S."/>
            <person name="Bansal K."/>
            <person name="Sharma S."/>
            <person name="Kumar N."/>
            <person name="Patil P.P."/>
            <person name="Chaudhry V."/>
            <person name="Patil P.B."/>
        </authorList>
    </citation>
    <scope>NUCLEOTIDE SEQUENCE [LARGE SCALE GENOMIC DNA]</scope>
    <source>
        <strain evidence="9 10">RSA3</strain>
    </source>
</reference>
<evidence type="ECO:0000256" key="2">
    <source>
        <dbReference type="ARBA" id="ARBA00022475"/>
    </source>
</evidence>
<feature type="transmembrane region" description="Helical" evidence="8">
    <location>
        <begin position="102"/>
        <end position="118"/>
    </location>
</feature>
<feature type="transmembrane region" description="Helical" evidence="8">
    <location>
        <begin position="130"/>
        <end position="152"/>
    </location>
</feature>
<proteinExistence type="predicted"/>
<dbReference type="PRINTS" id="PR01806">
    <property type="entry name" value="VIRFACTRMVIN"/>
</dbReference>
<name>A0A147F9L6_MICTE</name>
<keyword evidence="7 8" id="KW-0472">Membrane</keyword>